<dbReference type="PRINTS" id="PR00385">
    <property type="entry name" value="P450"/>
</dbReference>
<keyword evidence="2 3" id="KW-0408">Iron</keyword>
<organism evidence="6 7">
    <name type="scientific">Funneliformis geosporum</name>
    <dbReference type="NCBI Taxonomy" id="1117311"/>
    <lineage>
        <taxon>Eukaryota</taxon>
        <taxon>Fungi</taxon>
        <taxon>Fungi incertae sedis</taxon>
        <taxon>Mucoromycota</taxon>
        <taxon>Glomeromycotina</taxon>
        <taxon>Glomeromycetes</taxon>
        <taxon>Glomerales</taxon>
        <taxon>Glomeraceae</taxon>
        <taxon>Funneliformis</taxon>
    </lineage>
</organism>
<dbReference type="Proteomes" id="UP001153678">
    <property type="component" value="Unassembled WGS sequence"/>
</dbReference>
<dbReference type="InterPro" id="IPR017972">
    <property type="entry name" value="Cyt_P450_CS"/>
</dbReference>
<keyword evidence="4" id="KW-0503">Monooxygenase</keyword>
<proteinExistence type="inferred from homology"/>
<protein>
    <submittedName>
        <fullName evidence="6">5566_t:CDS:1</fullName>
    </submittedName>
</protein>
<dbReference type="OrthoDB" id="1470350at2759"/>
<keyword evidence="4" id="KW-0560">Oxidoreductase</keyword>
<dbReference type="SUPFAM" id="SSF48264">
    <property type="entry name" value="Cytochrome P450"/>
    <property type="match status" value="1"/>
</dbReference>
<evidence type="ECO:0000256" key="4">
    <source>
        <dbReference type="RuleBase" id="RU000461"/>
    </source>
</evidence>
<dbReference type="PROSITE" id="PS00086">
    <property type="entry name" value="CYTOCHROME_P450"/>
    <property type="match status" value="1"/>
</dbReference>
<evidence type="ECO:0000313" key="6">
    <source>
        <dbReference type="EMBL" id="CAI2170769.1"/>
    </source>
</evidence>
<dbReference type="AlphaFoldDB" id="A0A9W4WLF5"/>
<evidence type="ECO:0000256" key="3">
    <source>
        <dbReference type="PIRSR" id="PIRSR602401-1"/>
    </source>
</evidence>
<dbReference type="GO" id="GO:0020037">
    <property type="term" value="F:heme binding"/>
    <property type="evidence" value="ECO:0007669"/>
    <property type="project" value="InterPro"/>
</dbReference>
<evidence type="ECO:0000256" key="2">
    <source>
        <dbReference type="ARBA" id="ARBA00023004"/>
    </source>
</evidence>
<evidence type="ECO:0000256" key="5">
    <source>
        <dbReference type="SAM" id="Phobius"/>
    </source>
</evidence>
<keyword evidence="1 3" id="KW-0479">Metal-binding</keyword>
<dbReference type="GO" id="GO:0004497">
    <property type="term" value="F:monooxygenase activity"/>
    <property type="evidence" value="ECO:0007669"/>
    <property type="project" value="UniProtKB-KW"/>
</dbReference>
<dbReference type="EMBL" id="CAMKVN010000740">
    <property type="protein sequence ID" value="CAI2170769.1"/>
    <property type="molecule type" value="Genomic_DNA"/>
</dbReference>
<dbReference type="PRINTS" id="PR00463">
    <property type="entry name" value="EP450I"/>
</dbReference>
<feature type="transmembrane region" description="Helical" evidence="5">
    <location>
        <begin position="13"/>
        <end position="30"/>
    </location>
</feature>
<dbReference type="PANTHER" id="PTHR24301">
    <property type="entry name" value="THROMBOXANE-A SYNTHASE"/>
    <property type="match status" value="1"/>
</dbReference>
<dbReference type="InterPro" id="IPR002401">
    <property type="entry name" value="Cyt_P450_E_grp-I"/>
</dbReference>
<dbReference type="InterPro" id="IPR001128">
    <property type="entry name" value="Cyt_P450"/>
</dbReference>
<dbReference type="Pfam" id="PF00067">
    <property type="entry name" value="p450"/>
    <property type="match status" value="1"/>
</dbReference>
<comment type="similarity">
    <text evidence="4">Belongs to the cytochrome P450 family.</text>
</comment>
<keyword evidence="3 4" id="KW-0349">Heme</keyword>
<keyword evidence="5" id="KW-1133">Transmembrane helix</keyword>
<dbReference type="GO" id="GO:0005506">
    <property type="term" value="F:iron ion binding"/>
    <property type="evidence" value="ECO:0007669"/>
    <property type="project" value="InterPro"/>
</dbReference>
<dbReference type="Gene3D" id="1.10.630.10">
    <property type="entry name" value="Cytochrome P450"/>
    <property type="match status" value="1"/>
</dbReference>
<keyword evidence="5" id="KW-0812">Transmembrane</keyword>
<accession>A0A9W4WLF5</accession>
<dbReference type="PANTHER" id="PTHR24301:SF2">
    <property type="entry name" value="THROMBOXANE-A SYNTHASE"/>
    <property type="match status" value="1"/>
</dbReference>
<reference evidence="6" key="1">
    <citation type="submission" date="2022-08" db="EMBL/GenBank/DDBJ databases">
        <authorList>
            <person name="Kallberg Y."/>
            <person name="Tangrot J."/>
            <person name="Rosling A."/>
        </authorList>
    </citation>
    <scope>NUCLEOTIDE SEQUENCE</scope>
    <source>
        <strain evidence="6">Wild A</strain>
    </source>
</reference>
<evidence type="ECO:0000256" key="1">
    <source>
        <dbReference type="ARBA" id="ARBA00022723"/>
    </source>
</evidence>
<keyword evidence="5" id="KW-0472">Membrane</keyword>
<dbReference type="InterPro" id="IPR036396">
    <property type="entry name" value="Cyt_P450_sf"/>
</dbReference>
<gene>
    <name evidence="6" type="ORF">FWILDA_LOCUS4743</name>
</gene>
<comment type="caution">
    <text evidence="6">The sequence shown here is derived from an EMBL/GenBank/DDBJ whole genome shotgun (WGS) entry which is preliminary data.</text>
</comment>
<feature type="binding site" description="axial binding residue" evidence="3">
    <location>
        <position position="479"/>
    </location>
    <ligand>
        <name>heme</name>
        <dbReference type="ChEBI" id="CHEBI:30413"/>
    </ligand>
    <ligandPart>
        <name>Fe</name>
        <dbReference type="ChEBI" id="CHEBI:18248"/>
    </ligandPart>
</feature>
<comment type="cofactor">
    <cofactor evidence="3">
        <name>heme</name>
        <dbReference type="ChEBI" id="CHEBI:30413"/>
    </cofactor>
</comment>
<sequence length="534" mass="61242">MAFNIGNFILNDWTNILIAVVVVYIVKYYFSWYTRENPIPGPFPLPLIGNLHQLGLDMGKGALKLQKEYGDMFEIFLGPTRAIFLNRAELTEKINNPTLKNNAFSIRTPPNPGLKELHLTESGIVFNRDLTAWKFNRRILNQTVMSPKFLRKSVEFTNQICDDLEKYWSSIDPNTKVDLAKWTTCLTADIIVTTATGTNSCSMVDYNNSLPNSVKVDISKNILNESLKFIDSIYTFVSCIMFYFSFPPFIRKYVPIFKTMYQKARDNDEWLDAELERIICTRKRKIESASLDQPIENNALNLLIVLNTERDINKITSIDITEPLTSMEISGILKEIFGGGMDTTRNAMCFIIYYINKYPQVKDKLIKEYEYVYGDLSKKIDVTYESLDKLVYTEAVINESTRLSPPVPVLFRAAAFDTEIGGYKIKKETTVFTNYIGIHYHKDHWVEPEKFNPDRFLKDGGHTIVKNSHLTFGGGIRICPGRHWAMGNMKILLVRMLTKFEINLADPEAPIKSSYQGTQHCDELGIYIKQKANA</sequence>
<evidence type="ECO:0000313" key="7">
    <source>
        <dbReference type="Proteomes" id="UP001153678"/>
    </source>
</evidence>
<name>A0A9W4WLF5_9GLOM</name>
<dbReference type="GO" id="GO:0016705">
    <property type="term" value="F:oxidoreductase activity, acting on paired donors, with incorporation or reduction of molecular oxygen"/>
    <property type="evidence" value="ECO:0007669"/>
    <property type="project" value="InterPro"/>
</dbReference>
<keyword evidence="7" id="KW-1185">Reference proteome</keyword>